<feature type="transmembrane region" description="Helical" evidence="3">
    <location>
        <begin position="953"/>
        <end position="972"/>
    </location>
</feature>
<proteinExistence type="predicted"/>
<dbReference type="Proteomes" id="UP000234323">
    <property type="component" value="Unassembled WGS sequence"/>
</dbReference>
<keyword evidence="1" id="KW-0175">Coiled coil</keyword>
<dbReference type="VEuPathDB" id="FungiDB:FUN_018782"/>
<name>A0A2I1HAI4_9GLOM</name>
<feature type="coiled-coil region" evidence="1">
    <location>
        <begin position="336"/>
        <end position="366"/>
    </location>
</feature>
<dbReference type="AlphaFoldDB" id="A0A2I1HAI4"/>
<keyword evidence="3" id="KW-1133">Transmembrane helix</keyword>
<feature type="transmembrane region" description="Helical" evidence="3">
    <location>
        <begin position="1049"/>
        <end position="1070"/>
    </location>
</feature>
<evidence type="ECO:0000256" key="2">
    <source>
        <dbReference type="SAM" id="MobiDB-lite"/>
    </source>
</evidence>
<feature type="region of interest" description="Disordered" evidence="2">
    <location>
        <begin position="207"/>
        <end position="226"/>
    </location>
</feature>
<keyword evidence="3" id="KW-0472">Membrane</keyword>
<dbReference type="VEuPathDB" id="FungiDB:RhiirFUN_000048"/>
<comment type="caution">
    <text evidence="4">The sequence shown here is derived from an EMBL/GenBank/DDBJ whole genome shotgun (WGS) entry which is preliminary data.</text>
</comment>
<dbReference type="VEuPathDB" id="FungiDB:RhiirA1_501318"/>
<dbReference type="EMBL" id="LLXI01001996">
    <property type="protein sequence ID" value="PKY55879.1"/>
    <property type="molecule type" value="Genomic_DNA"/>
</dbReference>
<evidence type="ECO:0000313" key="5">
    <source>
        <dbReference type="Proteomes" id="UP000234323"/>
    </source>
</evidence>
<reference evidence="4 5" key="1">
    <citation type="submission" date="2015-10" db="EMBL/GenBank/DDBJ databases">
        <title>Genome analyses suggest a sexual origin of heterokaryosis in a supposedly ancient asexual fungus.</title>
        <authorList>
            <person name="Ropars J."/>
            <person name="Sedzielewska K."/>
            <person name="Noel J."/>
            <person name="Charron P."/>
            <person name="Farinelli L."/>
            <person name="Marton T."/>
            <person name="Kruger M."/>
            <person name="Pelin A."/>
            <person name="Brachmann A."/>
            <person name="Corradi N."/>
        </authorList>
    </citation>
    <scope>NUCLEOTIDE SEQUENCE [LARGE SCALE GENOMIC DNA]</scope>
    <source>
        <strain evidence="4 5">A4</strain>
    </source>
</reference>
<protein>
    <recommendedName>
        <fullName evidence="6">Ion transport domain-containing protein</fullName>
    </recommendedName>
</protein>
<accession>A0A2I1HAI4</accession>
<keyword evidence="5" id="KW-1185">Reference proteome</keyword>
<evidence type="ECO:0000256" key="3">
    <source>
        <dbReference type="SAM" id="Phobius"/>
    </source>
</evidence>
<sequence length="1173" mass="139826">MEDYDKIDNDTKTVSTHRNNVFGTLVNFFKHKDEDQSVNVDYGKDDITKKEEDYQITICQDGKFVATFDTDYKPPLFKETQDDNDIYFSDSDEITAKNKKNDSKKGEKNDEFKWSFDMSNIYKKNDDEFFVFIAISRINIREDMKNTKEKKKDDNKKHEKEHLSKIRFKCVNKESVHVNVYEDMKEDNKNKKGTAIYCIELKSQNRENENEVKEKEENENEEKENGEKENIYTLNAVTCYYSNNISGICKFIRNSYDDNKLKRFIILNIHGIYNLEFSNNYDSFKLGEKFEYPQILKRKLSNWYSDRNDGCMTRLLSCIYDKYFLVTLYKKVIESLEVYSLEKMELETTVKRVKEKEDRLDNFIKKDNNNIYDNFIISRLHLCYTQGNNIIKLYCMENGLQVASKKFDEIEKIHLLEFIDGDEKLLIIGEDFKEDKDSKKDKKKLKFIVWDLYDTGKHELTELPMTNIENIDTRLAKISGNVLQIDDKGKVSSVLKKIEEDKKKKLDKVVGPKIKLKEDIGKTLNGSPDENHIIHYNEKIKLEPIVNDKEPWVSGDYERNSYCLYQHEEVEILQLIIGRSTVQIWHQIKDSNKGEPFLEYIWTNRIPINQEGEQTKLRIEKFEMFESDSKTNDFYLKVYWYERKDNEESTKEEEDEEICHIEDKIEEINKVNKMDEIEKEKRKQEIINSAKKVKRCEKVIQQKDIIEKFYAVRHACKALEHLNKRYINKELVDNYVRVRNYEEMITYIKHIIWKFVKYEPQNIKLLDVRYNIMKNLILGDCDDLIKFILFGDDKTFRNKNKDIVHIPSNKLWPGKKFLRDDDLDFDEVKDNPSIENKEFELQNNMELAMYHCKDKDSTIVAYLLEYYSSHAVNDADDYAEKLFYKECFEGQTHDSLEVLEESYNKNFNAFGIVKLKSESLKHKKFKLIESPLLRIIPLPSFIKSNIKKKKEKYYFFNQILNIILFLLIPRWFVLLRNPVNIRTKDSTYSGVATNSLTNETLNIEFKSDFDPTSSDNPFTSFSSAIMATYFWISDNWIQRDEFDFWAVDIYTFIASIFLVIVLQNMLIAFMSDEYEDVKDKSRLILLKHKANHIADYDAMYHIHFWIPDSKPKCIYYIGQSENYEDWHIARKDDDKSAICKGLKENPIFTNFKERDFDHHSIWNYQLDNEDNEH</sequence>
<keyword evidence="3" id="KW-0812">Transmembrane</keyword>
<evidence type="ECO:0000313" key="4">
    <source>
        <dbReference type="EMBL" id="PKY55879.1"/>
    </source>
</evidence>
<evidence type="ECO:0000256" key="1">
    <source>
        <dbReference type="SAM" id="Coils"/>
    </source>
</evidence>
<gene>
    <name evidence="4" type="ORF">RhiirA4_448539</name>
</gene>
<organism evidence="4 5">
    <name type="scientific">Rhizophagus irregularis</name>
    <dbReference type="NCBI Taxonomy" id="588596"/>
    <lineage>
        <taxon>Eukaryota</taxon>
        <taxon>Fungi</taxon>
        <taxon>Fungi incertae sedis</taxon>
        <taxon>Mucoromycota</taxon>
        <taxon>Glomeromycotina</taxon>
        <taxon>Glomeromycetes</taxon>
        <taxon>Glomerales</taxon>
        <taxon>Glomeraceae</taxon>
        <taxon>Rhizophagus</taxon>
    </lineage>
</organism>
<evidence type="ECO:0008006" key="6">
    <source>
        <dbReference type="Google" id="ProtNLM"/>
    </source>
</evidence>
<feature type="compositionally biased region" description="Basic and acidic residues" evidence="2">
    <location>
        <begin position="207"/>
        <end position="216"/>
    </location>
</feature>
<dbReference type="VEuPathDB" id="FungiDB:FUN_021068"/>